<accession>A0ACB0XNK4</accession>
<protein>
    <submittedName>
        <fullName evidence="1">Uncharacterized protein</fullName>
    </submittedName>
</protein>
<keyword evidence="2" id="KW-1185">Reference proteome</keyword>
<dbReference type="EMBL" id="CAVMJV010000001">
    <property type="protein sequence ID" value="CAK5009971.1"/>
    <property type="molecule type" value="Genomic_DNA"/>
</dbReference>
<reference evidence="1" key="1">
    <citation type="submission" date="2023-11" db="EMBL/GenBank/DDBJ databases">
        <authorList>
            <person name="Poullet M."/>
        </authorList>
    </citation>
    <scope>NUCLEOTIDE SEQUENCE</scope>
    <source>
        <strain evidence="1">E1834</strain>
    </source>
</reference>
<comment type="caution">
    <text evidence="1">The sequence shown here is derived from an EMBL/GenBank/DDBJ whole genome shotgun (WGS) entry which is preliminary data.</text>
</comment>
<proteinExistence type="predicted"/>
<sequence>MRGSVSYRVIEGLSFVDESPELANPGGNSPKRIFPPRQVECPSRVCHPIIAEKITLRAKQLDTIVPMDRRCPLKCLILNVVLDWD</sequence>
<name>A0ACB0XNK4_MELEN</name>
<evidence type="ECO:0000313" key="1">
    <source>
        <dbReference type="EMBL" id="CAK5009971.1"/>
    </source>
</evidence>
<evidence type="ECO:0000313" key="2">
    <source>
        <dbReference type="Proteomes" id="UP001497535"/>
    </source>
</evidence>
<gene>
    <name evidence="1" type="ORF">MENTE1834_LOCUS1493</name>
</gene>
<dbReference type="Proteomes" id="UP001497535">
    <property type="component" value="Unassembled WGS sequence"/>
</dbReference>
<organism evidence="1 2">
    <name type="scientific">Meloidogyne enterolobii</name>
    <name type="common">Root-knot nematode worm</name>
    <name type="synonym">Meloidogyne mayaguensis</name>
    <dbReference type="NCBI Taxonomy" id="390850"/>
    <lineage>
        <taxon>Eukaryota</taxon>
        <taxon>Metazoa</taxon>
        <taxon>Ecdysozoa</taxon>
        <taxon>Nematoda</taxon>
        <taxon>Chromadorea</taxon>
        <taxon>Rhabditida</taxon>
        <taxon>Tylenchina</taxon>
        <taxon>Tylenchomorpha</taxon>
        <taxon>Tylenchoidea</taxon>
        <taxon>Meloidogynidae</taxon>
        <taxon>Meloidogyninae</taxon>
        <taxon>Meloidogyne</taxon>
    </lineage>
</organism>